<evidence type="ECO:0000313" key="2">
    <source>
        <dbReference type="EMBL" id="TLG71150.1"/>
    </source>
</evidence>
<dbReference type="Pfam" id="PF01381">
    <property type="entry name" value="HTH_3"/>
    <property type="match status" value="1"/>
</dbReference>
<dbReference type="Proteomes" id="UP000306912">
    <property type="component" value="Unassembled WGS sequence"/>
</dbReference>
<dbReference type="EMBL" id="VBWP01000015">
    <property type="protein sequence ID" value="TLG71150.1"/>
    <property type="molecule type" value="Genomic_DNA"/>
</dbReference>
<gene>
    <name evidence="2" type="ORF">FEZ08_11390</name>
</gene>
<sequence>MVDLSNKLKLGTQVNEIRKGKNYSQIELASEELNKNTIVRIEKNVNSPSVDTLNIIVNNLGIDFCTLTKYNEYANFTDYYRIKDSIEDCFATLNWSKAKLQYELISKDMYDSLPLREQQYVDIIQIELVKHIERNYRKAELLAKKSLNKTLKAGADFFSHNEMELINIIFQFDQSSQHMELIERVLNWLEGLPDSLQDFPAYLLLLNGYSTYFYEIEDWNKSYTFASKGYDVAIRSNGLKFIPSFLFTKGLCLVKLGQDVGEGKKLLKDSLEFCKLIRMEDFYGAIIHELEKYNINLNQDL</sequence>
<name>A0A5R8Q6V5_9FIRM</name>
<dbReference type="SMART" id="SM00530">
    <property type="entry name" value="HTH_XRE"/>
    <property type="match status" value="1"/>
</dbReference>
<dbReference type="GO" id="GO:0003677">
    <property type="term" value="F:DNA binding"/>
    <property type="evidence" value="ECO:0007669"/>
    <property type="project" value="InterPro"/>
</dbReference>
<evidence type="ECO:0000259" key="1">
    <source>
        <dbReference type="PROSITE" id="PS50943"/>
    </source>
</evidence>
<accession>A0A5R8Q6V5</accession>
<dbReference type="SUPFAM" id="SSF47413">
    <property type="entry name" value="lambda repressor-like DNA-binding domains"/>
    <property type="match status" value="1"/>
</dbReference>
<evidence type="ECO:0000313" key="3">
    <source>
        <dbReference type="Proteomes" id="UP000306912"/>
    </source>
</evidence>
<dbReference type="InterPro" id="IPR010982">
    <property type="entry name" value="Lambda_DNA-bd_dom_sf"/>
</dbReference>
<dbReference type="InParanoid" id="A0A5R8Q6V5"/>
<dbReference type="InterPro" id="IPR053163">
    <property type="entry name" value="HTH-type_regulator_Rgg"/>
</dbReference>
<dbReference type="InterPro" id="IPR001387">
    <property type="entry name" value="Cro/C1-type_HTH"/>
</dbReference>
<comment type="caution">
    <text evidence="2">The sequence shown here is derived from an EMBL/GenBank/DDBJ whole genome shotgun (WGS) entry which is preliminary data.</text>
</comment>
<feature type="domain" description="HTH cro/C1-type" evidence="1">
    <location>
        <begin position="14"/>
        <end position="67"/>
    </location>
</feature>
<dbReference type="Gene3D" id="1.25.40.10">
    <property type="entry name" value="Tetratricopeptide repeat domain"/>
    <property type="match status" value="1"/>
</dbReference>
<protein>
    <submittedName>
        <fullName evidence="2">Helix-turn-helix transcriptional regulator</fullName>
    </submittedName>
</protein>
<dbReference type="OrthoDB" id="1855220at2"/>
<dbReference type="PROSITE" id="PS50943">
    <property type="entry name" value="HTH_CROC1"/>
    <property type="match status" value="1"/>
</dbReference>
<organism evidence="2 3">
    <name type="scientific">Culicoidibacter larvae</name>
    <dbReference type="NCBI Taxonomy" id="2579976"/>
    <lineage>
        <taxon>Bacteria</taxon>
        <taxon>Bacillati</taxon>
        <taxon>Bacillota</taxon>
        <taxon>Culicoidibacteria</taxon>
        <taxon>Culicoidibacterales</taxon>
        <taxon>Culicoidibacteraceae</taxon>
        <taxon>Culicoidibacter</taxon>
    </lineage>
</organism>
<reference evidence="2 3" key="1">
    <citation type="submission" date="2019-05" db="EMBL/GenBank/DDBJ databases">
        <title>Culicoidintestinum kansasii gen. nov., sp. nov. from the gastrointestinal tract of the biting midge, Culicoides sonorensis.</title>
        <authorList>
            <person name="Neupane S."/>
            <person name="Ghosh A."/>
            <person name="Gunther S."/>
            <person name="Martin K."/>
            <person name="Zurek L."/>
        </authorList>
    </citation>
    <scope>NUCLEOTIDE SEQUENCE [LARGE SCALE GENOMIC DNA]</scope>
    <source>
        <strain evidence="2 3">CS-1</strain>
    </source>
</reference>
<dbReference type="AlphaFoldDB" id="A0A5R8Q6V5"/>
<keyword evidence="3" id="KW-1185">Reference proteome</keyword>
<dbReference type="PANTHER" id="PTHR37038">
    <property type="entry name" value="TRANSCRIPTIONAL REGULATOR-RELATED"/>
    <property type="match status" value="1"/>
</dbReference>
<dbReference type="CDD" id="cd00093">
    <property type="entry name" value="HTH_XRE"/>
    <property type="match status" value="1"/>
</dbReference>
<dbReference type="PANTHER" id="PTHR37038:SF14">
    <property type="entry name" value="TRANSCRIPTIONAL ACTIVATOR"/>
    <property type="match status" value="1"/>
</dbReference>
<dbReference type="InterPro" id="IPR011990">
    <property type="entry name" value="TPR-like_helical_dom_sf"/>
</dbReference>
<proteinExistence type="predicted"/>